<proteinExistence type="predicted"/>
<dbReference type="EMBL" id="QOIM01000042">
    <property type="protein sequence ID" value="RCG14875.1"/>
    <property type="molecule type" value="Genomic_DNA"/>
</dbReference>
<dbReference type="PROSITE" id="PS51819">
    <property type="entry name" value="VOC"/>
    <property type="match status" value="1"/>
</dbReference>
<dbReference type="Proteomes" id="UP000253507">
    <property type="component" value="Unassembled WGS sequence"/>
</dbReference>
<dbReference type="InterPro" id="IPR037523">
    <property type="entry name" value="VOC_core"/>
</dbReference>
<dbReference type="InterPro" id="IPR029068">
    <property type="entry name" value="Glyas_Bleomycin-R_OHBP_Dase"/>
</dbReference>
<protein>
    <submittedName>
        <fullName evidence="2">VOC family protein</fullName>
    </submittedName>
</protein>
<dbReference type="Gene3D" id="3.10.180.10">
    <property type="entry name" value="2,3-Dihydroxybiphenyl 1,2-Dioxygenase, domain 1"/>
    <property type="match status" value="1"/>
</dbReference>
<dbReference type="Pfam" id="PF00903">
    <property type="entry name" value="Glyoxalase"/>
    <property type="match status" value="1"/>
</dbReference>
<evidence type="ECO:0000259" key="1">
    <source>
        <dbReference type="PROSITE" id="PS51819"/>
    </source>
</evidence>
<evidence type="ECO:0000313" key="2">
    <source>
        <dbReference type="EMBL" id="RCG14875.1"/>
    </source>
</evidence>
<accession>A0A367EB51</accession>
<evidence type="ECO:0000313" key="3">
    <source>
        <dbReference type="Proteomes" id="UP000253507"/>
    </source>
</evidence>
<comment type="caution">
    <text evidence="2">The sequence shown here is derived from an EMBL/GenBank/DDBJ whole genome shotgun (WGS) entry which is preliminary data.</text>
</comment>
<dbReference type="OrthoDB" id="9810341at2"/>
<dbReference type="AlphaFoldDB" id="A0A367EB51"/>
<gene>
    <name evidence="2" type="ORF">DQ392_27735</name>
</gene>
<dbReference type="InterPro" id="IPR004360">
    <property type="entry name" value="Glyas_Fos-R_dOase_dom"/>
</dbReference>
<dbReference type="CDD" id="cd08351">
    <property type="entry name" value="ChaP_like"/>
    <property type="match status" value="1"/>
</dbReference>
<sequence length="130" mass="14438">MALSLNHTIIPARDKRASASFLAEILGLEVGQPLGPFVPVHIGSLSLDFADVDFADKGITEVAPHHYAFEVDEEAFDEIFARITRAGLDYYAEPHEPHRFGEINTSRDGRAVYFDDPDGHIMEIMTVSHT</sequence>
<name>A0A367EB51_9ACTN</name>
<keyword evidence="3" id="KW-1185">Reference proteome</keyword>
<dbReference type="SUPFAM" id="SSF54593">
    <property type="entry name" value="Glyoxalase/Bleomycin resistance protein/Dihydroxybiphenyl dioxygenase"/>
    <property type="match status" value="1"/>
</dbReference>
<organism evidence="2 3">
    <name type="scientific">Streptomyces reniochalinae</name>
    <dbReference type="NCBI Taxonomy" id="2250578"/>
    <lineage>
        <taxon>Bacteria</taxon>
        <taxon>Bacillati</taxon>
        <taxon>Actinomycetota</taxon>
        <taxon>Actinomycetes</taxon>
        <taxon>Kitasatosporales</taxon>
        <taxon>Streptomycetaceae</taxon>
        <taxon>Streptomyces</taxon>
    </lineage>
</organism>
<reference evidence="2 3" key="1">
    <citation type="submission" date="2018-06" db="EMBL/GenBank/DDBJ databases">
        <title>Streptomyces reniochalinae sp. nov. and Streptomyces diacarnus sp. nov. from marine sponges.</title>
        <authorList>
            <person name="Li L."/>
        </authorList>
    </citation>
    <scope>NUCLEOTIDE SEQUENCE [LARGE SCALE GENOMIC DNA]</scope>
    <source>
        <strain evidence="2 3">LHW50302</strain>
    </source>
</reference>
<feature type="domain" description="VOC" evidence="1">
    <location>
        <begin position="4"/>
        <end position="127"/>
    </location>
</feature>
<dbReference type="RefSeq" id="WP_114018440.1">
    <property type="nucleotide sequence ID" value="NZ_QOIM01000042.1"/>
</dbReference>